<keyword evidence="2" id="KW-1185">Reference proteome</keyword>
<dbReference type="Proteomes" id="UP001358586">
    <property type="component" value="Chromosome 2"/>
</dbReference>
<dbReference type="EMBL" id="JARKNE010000002">
    <property type="protein sequence ID" value="KAK5842378.1"/>
    <property type="molecule type" value="Genomic_DNA"/>
</dbReference>
<evidence type="ECO:0000313" key="2">
    <source>
        <dbReference type="Proteomes" id="UP001358586"/>
    </source>
</evidence>
<dbReference type="PANTHER" id="PTHR33116:SF86">
    <property type="entry name" value="REVERSE TRANSCRIPTASE DOMAIN-CONTAINING PROTEIN"/>
    <property type="match status" value="1"/>
</dbReference>
<sequence length="166" mass="19169">MKSSPFKDILNCLSSKINSWSKRLISYGGRGVFVKSILQALPTYALSIFLAPKGNGKSVDIHKDKWGFQGLSGDAFICNREQVNEKKVDELWVPDSKCWDRNRVNDTYEETLRDQICNIPIFSHYPNDVLIWFHSHHGTYTTKSAYSWPILKKMGMGSHRLLWKMI</sequence>
<comment type="caution">
    <text evidence="1">The sequence shown here is derived from an EMBL/GenBank/DDBJ whole genome shotgun (WGS) entry which is preliminary data.</text>
</comment>
<reference evidence="1 2" key="1">
    <citation type="submission" date="2023-03" db="EMBL/GenBank/DDBJ databases">
        <title>WGS of Gossypium arboreum.</title>
        <authorList>
            <person name="Yu D."/>
        </authorList>
    </citation>
    <scope>NUCLEOTIDE SEQUENCE [LARGE SCALE GENOMIC DNA]</scope>
    <source>
        <tissue evidence="1">Leaf</tissue>
    </source>
</reference>
<gene>
    <name evidence="1" type="ORF">PVK06_004728</name>
</gene>
<evidence type="ECO:0000313" key="1">
    <source>
        <dbReference type="EMBL" id="KAK5842378.1"/>
    </source>
</evidence>
<accession>A0ABR0QU13</accession>
<name>A0ABR0QU13_GOSAR</name>
<dbReference type="PANTHER" id="PTHR33116">
    <property type="entry name" value="REVERSE TRANSCRIPTASE ZINC-BINDING DOMAIN-CONTAINING PROTEIN-RELATED-RELATED"/>
    <property type="match status" value="1"/>
</dbReference>
<protein>
    <submittedName>
        <fullName evidence="1">Uncharacterized protein</fullName>
    </submittedName>
</protein>
<organism evidence="1 2">
    <name type="scientific">Gossypium arboreum</name>
    <name type="common">Tree cotton</name>
    <name type="synonym">Gossypium nanking</name>
    <dbReference type="NCBI Taxonomy" id="29729"/>
    <lineage>
        <taxon>Eukaryota</taxon>
        <taxon>Viridiplantae</taxon>
        <taxon>Streptophyta</taxon>
        <taxon>Embryophyta</taxon>
        <taxon>Tracheophyta</taxon>
        <taxon>Spermatophyta</taxon>
        <taxon>Magnoliopsida</taxon>
        <taxon>eudicotyledons</taxon>
        <taxon>Gunneridae</taxon>
        <taxon>Pentapetalae</taxon>
        <taxon>rosids</taxon>
        <taxon>malvids</taxon>
        <taxon>Malvales</taxon>
        <taxon>Malvaceae</taxon>
        <taxon>Malvoideae</taxon>
        <taxon>Gossypium</taxon>
    </lineage>
</organism>
<proteinExistence type="predicted"/>